<gene>
    <name evidence="2" type="ORF">HX798_12940</name>
</gene>
<feature type="domain" description="Prolyl 4-hydroxylase alpha subunit Fe(2+) 2OG dioxygenase" evidence="1">
    <location>
        <begin position="105"/>
        <end position="186"/>
    </location>
</feature>
<accession>A0A7Y7ZAA0</accession>
<dbReference type="Pfam" id="PF13640">
    <property type="entry name" value="2OG-FeII_Oxy_3"/>
    <property type="match status" value="1"/>
</dbReference>
<evidence type="ECO:0000313" key="3">
    <source>
        <dbReference type="Proteomes" id="UP000542695"/>
    </source>
</evidence>
<dbReference type="InterPro" id="IPR044862">
    <property type="entry name" value="Pro_4_hyd_alph_FE2OG_OXY"/>
</dbReference>
<comment type="caution">
    <text evidence="2">The sequence shown here is derived from an EMBL/GenBank/DDBJ whole genome shotgun (WGS) entry which is preliminary data.</text>
</comment>
<dbReference type="EMBL" id="JACARV010000033">
    <property type="protein sequence ID" value="NWC81206.1"/>
    <property type="molecule type" value="Genomic_DNA"/>
</dbReference>
<dbReference type="AlphaFoldDB" id="A0A7Y7ZAA0"/>
<dbReference type="PANTHER" id="PTHR35169:SF1">
    <property type="entry name" value="PROLYL 4-HYDROXYLASE ALPHA SUBUNIT FE(2+) 2OG DIOXYGENASE DOMAIN-CONTAINING PROTEIN"/>
    <property type="match status" value="1"/>
</dbReference>
<proteinExistence type="predicted"/>
<dbReference type="RefSeq" id="WP_161871313.1">
    <property type="nucleotide sequence ID" value="NZ_JACARV010000033.1"/>
</dbReference>
<sequence length="197" mass="22647">MDKFFSTQDISTLDNAITDHEQLLLTKAFSDALWRYDWPVNSTPFSRPCWHFFIAGSRRESLECCEEELENDKRWGFLAHIWHRLKATHIKNSRLLGVYANGQTAGQDSPIHRDNLPSEPGQTAVVFCNDYWATTWGGELMFCNDIKNDIIAAVLPKPKRIVVFNGEIPHRAKSPAIECDRLRVTLAFKTIRSKSHE</sequence>
<dbReference type="Proteomes" id="UP000542695">
    <property type="component" value="Unassembled WGS sequence"/>
</dbReference>
<reference evidence="2 3" key="1">
    <citation type="submission" date="2020-04" db="EMBL/GenBank/DDBJ databases">
        <title>Molecular characterization of pseudomonads from Agaricus bisporus reveal novel blotch 2 pathogens in Western Europe.</title>
        <authorList>
            <person name="Taparia T."/>
            <person name="Krijger M."/>
            <person name="Haynes E."/>
            <person name="Elpinstone J.G."/>
            <person name="Noble R."/>
            <person name="Van Der Wolf J."/>
        </authorList>
    </citation>
    <scope>NUCLEOTIDE SEQUENCE [LARGE SCALE GENOMIC DNA]</scope>
    <source>
        <strain evidence="2 3">P7765</strain>
    </source>
</reference>
<organism evidence="2 3">
    <name type="scientific">Pseudomonas putida</name>
    <name type="common">Arthrobacter siderocapsulatus</name>
    <dbReference type="NCBI Taxonomy" id="303"/>
    <lineage>
        <taxon>Bacteria</taxon>
        <taxon>Pseudomonadati</taxon>
        <taxon>Pseudomonadota</taxon>
        <taxon>Gammaproteobacteria</taxon>
        <taxon>Pseudomonadales</taxon>
        <taxon>Pseudomonadaceae</taxon>
        <taxon>Pseudomonas</taxon>
    </lineage>
</organism>
<name>A0A7Y7ZAA0_PSEPU</name>
<protein>
    <submittedName>
        <fullName evidence="2">2OG-Fe(II) oxygenase</fullName>
    </submittedName>
</protein>
<evidence type="ECO:0000259" key="1">
    <source>
        <dbReference type="Pfam" id="PF13640"/>
    </source>
</evidence>
<evidence type="ECO:0000313" key="2">
    <source>
        <dbReference type="EMBL" id="NWC81206.1"/>
    </source>
</evidence>
<dbReference type="Gene3D" id="2.60.120.620">
    <property type="entry name" value="q2cbj1_9rhob like domain"/>
    <property type="match status" value="1"/>
</dbReference>
<dbReference type="PANTHER" id="PTHR35169">
    <property type="entry name" value="FE2OG DIOXYGENASE DOMAIN-CONTAINING PROTEIN"/>
    <property type="match status" value="1"/>
</dbReference>